<protein>
    <submittedName>
        <fullName evidence="2">Uncharacterized protein</fullName>
    </submittedName>
</protein>
<comment type="caution">
    <text evidence="2">The sequence shown here is derived from an EMBL/GenBank/DDBJ whole genome shotgun (WGS) entry which is preliminary data.</text>
</comment>
<gene>
    <name evidence="2" type="ORF">C7K55_09895</name>
</gene>
<feature type="transmembrane region" description="Helical" evidence="1">
    <location>
        <begin position="51"/>
        <end position="69"/>
    </location>
</feature>
<organism evidence="2 3">
    <name type="scientific">Cyanobium usitatum str. Tous</name>
    <dbReference type="NCBI Taxonomy" id="2116684"/>
    <lineage>
        <taxon>Bacteria</taxon>
        <taxon>Bacillati</taxon>
        <taxon>Cyanobacteriota</taxon>
        <taxon>Cyanophyceae</taxon>
        <taxon>Synechococcales</taxon>
        <taxon>Prochlorococcaceae</taxon>
        <taxon>Cyanobium</taxon>
    </lineage>
</organism>
<name>A0A2P7MTK0_9CYAN</name>
<dbReference type="Proteomes" id="UP000243002">
    <property type="component" value="Unassembled WGS sequence"/>
</dbReference>
<accession>A0A2P7MTK0</accession>
<keyword evidence="1" id="KW-1133">Transmembrane helix</keyword>
<evidence type="ECO:0000256" key="1">
    <source>
        <dbReference type="SAM" id="Phobius"/>
    </source>
</evidence>
<feature type="transmembrane region" description="Helical" evidence="1">
    <location>
        <begin position="20"/>
        <end position="39"/>
    </location>
</feature>
<keyword evidence="1" id="KW-0812">Transmembrane</keyword>
<sequence length="147" mass="16156">MAAESRQSKPKGFGMMTRIVYFHQAICLAFFVSGLRLSSVPGVEQLVLHRLVGIVVSLASLLAMFAVANGKSLKALDWLRVVLWIGVFKILIVQLWLLGQGEIGLPSYTRAMLINELVAIPLALYWSRPSHFHYLSSVDRGTGSTAA</sequence>
<keyword evidence="3" id="KW-1185">Reference proteome</keyword>
<dbReference type="RefSeq" id="WP_106632565.1">
    <property type="nucleotide sequence ID" value="NZ_PXXO01000011.1"/>
</dbReference>
<feature type="transmembrane region" description="Helical" evidence="1">
    <location>
        <begin position="81"/>
        <end position="99"/>
    </location>
</feature>
<evidence type="ECO:0000313" key="2">
    <source>
        <dbReference type="EMBL" id="PSJ04532.1"/>
    </source>
</evidence>
<dbReference type="AlphaFoldDB" id="A0A2P7MTK0"/>
<proteinExistence type="predicted"/>
<reference evidence="2 3" key="1">
    <citation type="journal article" date="2018" name="Environ. Microbiol.">
        <title>Ecological and genomic features of two widespread freshwater picocyanobacteria.</title>
        <authorList>
            <person name="Cabello-Yeves P.J."/>
            <person name="Picazo A."/>
            <person name="Camacho A."/>
            <person name="Callieri C."/>
            <person name="Rosselli R."/>
            <person name="Roda-Garcia J.J."/>
            <person name="Coutinho F.H."/>
            <person name="Rodriguez-Valera F."/>
        </authorList>
    </citation>
    <scope>NUCLEOTIDE SEQUENCE [LARGE SCALE GENOMIC DNA]</scope>
    <source>
        <strain evidence="2 3">Tous</strain>
    </source>
</reference>
<dbReference type="EMBL" id="PXXO01000011">
    <property type="protein sequence ID" value="PSJ04532.1"/>
    <property type="molecule type" value="Genomic_DNA"/>
</dbReference>
<keyword evidence="1" id="KW-0472">Membrane</keyword>
<evidence type="ECO:0000313" key="3">
    <source>
        <dbReference type="Proteomes" id="UP000243002"/>
    </source>
</evidence>